<dbReference type="GO" id="GO:0030015">
    <property type="term" value="C:CCR4-NOT core complex"/>
    <property type="evidence" value="ECO:0000318"/>
    <property type="project" value="GO_Central"/>
</dbReference>
<dbReference type="GO" id="GO:0000288">
    <property type="term" value="P:nuclear-transcribed mRNA catabolic process, deadenylation-dependent decay"/>
    <property type="evidence" value="ECO:0000318"/>
    <property type="project" value="GO_Central"/>
</dbReference>
<evidence type="ECO:0000313" key="2">
    <source>
        <dbReference type="RefSeq" id="XP_021841597.2"/>
    </source>
</evidence>
<sequence>MKNQLEVVQVSTSNLKEQIDHLSNKLENYPNISIDTEFGWFKRDININGNDLEIYEDLKYNLIHSNLREIGITVSDNGGEVGRTWRFDFFPSKKAGITLRECIPTKKFITRFKKLMQDFHGKVKWFTFAGYFDVAHLVSLLERKPLPELIKSSPATATTTATTYNIDGEEGFVEVVQRYFGKVYDLKVIAKHYENLFGKNKYLGLQRLANQIGVKRVGREHDGASDSLLTASIFAKFTEFGWISDSDQGFLSLLPHQVCYDSTKMMIQTKNEEDTSITTSTNMEPAHQPYPQPVNGPVTGYPMGHYPVPPYDPRFQHGPVYGYGPRPMIGPVRFGPVMSPGPGILRTTPYGTLFYPAVRVFHHQPPHMISLVPGY</sequence>
<protein>
    <submittedName>
        <fullName evidence="2">CCR4-associated factor 1 homolog 8</fullName>
    </submittedName>
</protein>
<reference evidence="1" key="1">
    <citation type="journal article" date="2021" name="Nat. Commun.">
        <title>Genomic analyses provide insights into spinach domestication and the genetic basis of agronomic traits.</title>
        <authorList>
            <person name="Cai X."/>
            <person name="Sun X."/>
            <person name="Xu C."/>
            <person name="Sun H."/>
            <person name="Wang X."/>
            <person name="Ge C."/>
            <person name="Zhang Z."/>
            <person name="Wang Q."/>
            <person name="Fei Z."/>
            <person name="Jiao C."/>
            <person name="Wang Q."/>
        </authorList>
    </citation>
    <scope>NUCLEOTIDE SEQUENCE [LARGE SCALE GENOMIC DNA]</scope>
    <source>
        <strain evidence="1">cv. Varoflay</strain>
    </source>
</reference>
<dbReference type="SUPFAM" id="SSF53098">
    <property type="entry name" value="Ribonuclease H-like"/>
    <property type="match status" value="1"/>
</dbReference>
<gene>
    <name evidence="2" type="primary">LOC110781852</name>
</gene>
<dbReference type="InterPro" id="IPR012337">
    <property type="entry name" value="RNaseH-like_sf"/>
</dbReference>
<dbReference type="InterPro" id="IPR036397">
    <property type="entry name" value="RNaseH_sf"/>
</dbReference>
<organism evidence="1 2">
    <name type="scientific">Spinacia oleracea</name>
    <name type="common">Spinach</name>
    <dbReference type="NCBI Taxonomy" id="3562"/>
    <lineage>
        <taxon>Eukaryota</taxon>
        <taxon>Viridiplantae</taxon>
        <taxon>Streptophyta</taxon>
        <taxon>Embryophyta</taxon>
        <taxon>Tracheophyta</taxon>
        <taxon>Spermatophyta</taxon>
        <taxon>Magnoliopsida</taxon>
        <taxon>eudicotyledons</taxon>
        <taxon>Gunneridae</taxon>
        <taxon>Pentapetalae</taxon>
        <taxon>Caryophyllales</taxon>
        <taxon>Chenopodiaceae</taxon>
        <taxon>Chenopodioideae</taxon>
        <taxon>Anserineae</taxon>
        <taxon>Spinacia</taxon>
    </lineage>
</organism>
<name>A0A9R0I2X1_SPIOL</name>
<proteinExistence type="predicted"/>
<dbReference type="RefSeq" id="XP_021841597.2">
    <property type="nucleotide sequence ID" value="XM_021985905.2"/>
</dbReference>
<dbReference type="InterPro" id="IPR039637">
    <property type="entry name" value="CNOT7/CNOT8/Pop2"/>
</dbReference>
<dbReference type="GO" id="GO:0000932">
    <property type="term" value="C:P-body"/>
    <property type="evidence" value="ECO:0000318"/>
    <property type="project" value="GO_Central"/>
</dbReference>
<dbReference type="GeneID" id="110781852"/>
<keyword evidence="1" id="KW-1185">Reference proteome</keyword>
<dbReference type="AlphaFoldDB" id="A0A9R0I2X1"/>
<dbReference type="PANTHER" id="PTHR10797">
    <property type="entry name" value="CCR4-NOT TRANSCRIPTION COMPLEX SUBUNIT"/>
    <property type="match status" value="1"/>
</dbReference>
<accession>A0A9R0I2X1</accession>
<dbReference type="GO" id="GO:0003676">
    <property type="term" value="F:nucleic acid binding"/>
    <property type="evidence" value="ECO:0007669"/>
    <property type="project" value="InterPro"/>
</dbReference>
<dbReference type="KEGG" id="soe:110781852"/>
<evidence type="ECO:0000313" key="1">
    <source>
        <dbReference type="Proteomes" id="UP000813463"/>
    </source>
</evidence>
<dbReference type="Gene3D" id="3.30.420.10">
    <property type="entry name" value="Ribonuclease H-like superfamily/Ribonuclease H"/>
    <property type="match status" value="1"/>
</dbReference>
<dbReference type="GO" id="GO:0004535">
    <property type="term" value="F:poly(A)-specific ribonuclease activity"/>
    <property type="evidence" value="ECO:0000318"/>
    <property type="project" value="GO_Central"/>
</dbReference>
<reference evidence="2" key="2">
    <citation type="submission" date="2025-08" db="UniProtKB">
        <authorList>
            <consortium name="RefSeq"/>
        </authorList>
    </citation>
    <scope>IDENTIFICATION</scope>
    <source>
        <tissue evidence="2">Leaf</tissue>
    </source>
</reference>
<dbReference type="Proteomes" id="UP000813463">
    <property type="component" value="Chromosome 5"/>
</dbReference>